<dbReference type="SUPFAM" id="SSF50182">
    <property type="entry name" value="Sm-like ribonucleoproteins"/>
    <property type="match status" value="1"/>
</dbReference>
<evidence type="ECO:0000313" key="13">
    <source>
        <dbReference type="EMBL" id="RJL06109.1"/>
    </source>
</evidence>
<dbReference type="InterPro" id="IPR023408">
    <property type="entry name" value="MscS_beta-dom_sf"/>
</dbReference>
<dbReference type="InterPro" id="IPR052702">
    <property type="entry name" value="MscS-like_channel"/>
</dbReference>
<evidence type="ECO:0000256" key="8">
    <source>
        <dbReference type="SAM" id="Phobius"/>
    </source>
</evidence>
<dbReference type="InterPro" id="IPR011066">
    <property type="entry name" value="MscS_channel_C_sf"/>
</dbReference>
<dbReference type="Proteomes" id="UP000285530">
    <property type="component" value="Unassembled WGS sequence"/>
</dbReference>
<evidence type="ECO:0000259" key="12">
    <source>
        <dbReference type="Pfam" id="PF21082"/>
    </source>
</evidence>
<dbReference type="InterPro" id="IPR022249">
    <property type="entry name" value="DUF3772"/>
</dbReference>
<dbReference type="GO" id="GO:0008381">
    <property type="term" value="F:mechanosensitive monoatomic ion channel activity"/>
    <property type="evidence" value="ECO:0007669"/>
    <property type="project" value="UniProtKB-ARBA"/>
</dbReference>
<dbReference type="InterPro" id="IPR006686">
    <property type="entry name" value="MscS_channel_CS"/>
</dbReference>
<keyword evidence="3" id="KW-1003">Cell membrane</keyword>
<feature type="transmembrane region" description="Helical" evidence="8">
    <location>
        <begin position="200"/>
        <end position="217"/>
    </location>
</feature>
<dbReference type="InterPro" id="IPR006685">
    <property type="entry name" value="MscS_channel_2nd"/>
</dbReference>
<feature type="transmembrane region" description="Helical" evidence="8">
    <location>
        <begin position="366"/>
        <end position="384"/>
    </location>
</feature>
<evidence type="ECO:0000313" key="14">
    <source>
        <dbReference type="Proteomes" id="UP000285530"/>
    </source>
</evidence>
<evidence type="ECO:0000256" key="3">
    <source>
        <dbReference type="ARBA" id="ARBA00022475"/>
    </source>
</evidence>
<gene>
    <name evidence="13" type="ORF">D3P06_04845</name>
</gene>
<dbReference type="PANTHER" id="PTHR30347">
    <property type="entry name" value="POTASSIUM CHANNEL RELATED"/>
    <property type="match status" value="1"/>
</dbReference>
<dbReference type="InterPro" id="IPR010920">
    <property type="entry name" value="LSM_dom_sf"/>
</dbReference>
<protein>
    <submittedName>
        <fullName evidence="13">Mechanosensitive ion channel family protein</fullName>
    </submittedName>
</protein>
<feature type="transmembrane region" description="Helical" evidence="8">
    <location>
        <begin position="321"/>
        <end position="346"/>
    </location>
</feature>
<feature type="region of interest" description="Disordered" evidence="7">
    <location>
        <begin position="778"/>
        <end position="831"/>
    </location>
</feature>
<evidence type="ECO:0000256" key="1">
    <source>
        <dbReference type="ARBA" id="ARBA00004651"/>
    </source>
</evidence>
<dbReference type="OrthoDB" id="9799209at2"/>
<feature type="transmembrane region" description="Helical" evidence="8">
    <location>
        <begin position="588"/>
        <end position="606"/>
    </location>
</feature>
<feature type="transmembrane region" description="Helical" evidence="8">
    <location>
        <begin position="280"/>
        <end position="300"/>
    </location>
</feature>
<dbReference type="SUPFAM" id="SSF82689">
    <property type="entry name" value="Mechanosensitive channel protein MscS (YggB), C-terminal domain"/>
    <property type="match status" value="1"/>
</dbReference>
<feature type="domain" description="Mechanosensitive ion channel MscS" evidence="10">
    <location>
        <begin position="608"/>
        <end position="675"/>
    </location>
</feature>
<evidence type="ECO:0000256" key="4">
    <source>
        <dbReference type="ARBA" id="ARBA00022692"/>
    </source>
</evidence>
<dbReference type="PANTHER" id="PTHR30347:SF1">
    <property type="entry name" value="MECHANOSENSITIVE CHANNEL MSCK"/>
    <property type="match status" value="1"/>
</dbReference>
<feature type="transmembrane region" description="Helical" evidence="8">
    <location>
        <begin position="473"/>
        <end position="495"/>
    </location>
</feature>
<proteinExistence type="inferred from homology"/>
<evidence type="ECO:0000256" key="2">
    <source>
        <dbReference type="ARBA" id="ARBA00008017"/>
    </source>
</evidence>
<evidence type="ECO:0000256" key="7">
    <source>
        <dbReference type="SAM" id="MobiDB-lite"/>
    </source>
</evidence>
<feature type="transmembrane region" description="Helical" evidence="8">
    <location>
        <begin position="405"/>
        <end position="428"/>
    </location>
</feature>
<feature type="domain" description="DUF3772" evidence="11">
    <location>
        <begin position="125"/>
        <end position="184"/>
    </location>
</feature>
<keyword evidence="9" id="KW-0732">Signal</keyword>
<dbReference type="RefSeq" id="WP_119885479.1">
    <property type="nucleotide sequence ID" value="NZ_CP067169.1"/>
</dbReference>
<feature type="domain" description="Mechanosensitive ion channel MscS C-terminal" evidence="12">
    <location>
        <begin position="684"/>
        <end position="765"/>
    </location>
</feature>
<reference evidence="13 14" key="1">
    <citation type="submission" date="2018-09" db="EMBL/GenBank/DDBJ databases">
        <title>Paracoccus onubensis nov. sp. a moderate halophilic bacterium isolated from Gruta de las Maravillas (Aracena, Spain).</title>
        <authorList>
            <person name="Jurado V."/>
            <person name="Gutierrez-Patricio S."/>
            <person name="Gonzalez-Pimentel J.L."/>
            <person name="Laiz L."/>
            <person name="Saiz-Jimenez C."/>
        </authorList>
    </citation>
    <scope>NUCLEOTIDE SEQUENCE [LARGE SCALE GENOMIC DNA]</scope>
    <source>
        <strain evidence="13 14">DSM 19484</strain>
    </source>
</reference>
<feature type="compositionally biased region" description="Basic and acidic residues" evidence="7">
    <location>
        <begin position="790"/>
        <end position="809"/>
    </location>
</feature>
<dbReference type="PROSITE" id="PS01246">
    <property type="entry name" value="UPF0003"/>
    <property type="match status" value="1"/>
</dbReference>
<name>A0A419A034_9RHOB</name>
<evidence type="ECO:0000259" key="11">
    <source>
        <dbReference type="Pfam" id="PF12607"/>
    </source>
</evidence>
<feature type="signal peptide" evidence="9">
    <location>
        <begin position="1"/>
        <end position="22"/>
    </location>
</feature>
<feature type="transmembrane region" description="Helical" evidence="8">
    <location>
        <begin position="434"/>
        <end position="452"/>
    </location>
</feature>
<dbReference type="Gene3D" id="1.10.287.1260">
    <property type="match status" value="1"/>
</dbReference>
<feature type="transmembrane region" description="Helical" evidence="8">
    <location>
        <begin position="559"/>
        <end position="582"/>
    </location>
</feature>
<dbReference type="InterPro" id="IPR011014">
    <property type="entry name" value="MscS_channel_TM-2"/>
</dbReference>
<comment type="similarity">
    <text evidence="2">Belongs to the MscS (TC 1.A.23) family.</text>
</comment>
<keyword evidence="5 8" id="KW-1133">Transmembrane helix</keyword>
<dbReference type="Pfam" id="PF00924">
    <property type="entry name" value="MS_channel_2nd"/>
    <property type="match status" value="1"/>
</dbReference>
<organism evidence="13 14">
    <name type="scientific">Paracoccus aestuarii</name>
    <dbReference type="NCBI Taxonomy" id="453842"/>
    <lineage>
        <taxon>Bacteria</taxon>
        <taxon>Pseudomonadati</taxon>
        <taxon>Pseudomonadota</taxon>
        <taxon>Alphaproteobacteria</taxon>
        <taxon>Rhodobacterales</taxon>
        <taxon>Paracoccaceae</taxon>
        <taxon>Paracoccus</taxon>
    </lineage>
</organism>
<keyword evidence="14" id="KW-1185">Reference proteome</keyword>
<dbReference type="SUPFAM" id="SSF82861">
    <property type="entry name" value="Mechanosensitive channel protein MscS (YggB), transmembrane region"/>
    <property type="match status" value="1"/>
</dbReference>
<dbReference type="InterPro" id="IPR049278">
    <property type="entry name" value="MS_channel_C"/>
</dbReference>
<feature type="chain" id="PRO_5019202833" evidence="9">
    <location>
        <begin position="23"/>
        <end position="831"/>
    </location>
</feature>
<keyword evidence="4 8" id="KW-0812">Transmembrane</keyword>
<sequence>MRHLIATLLVALLALTAAPVMAQQQPAGGPNYQTWELVAERAEALTIDPQATNEALARNRARIVDWRDQFQAGQNVNAERIATLRNQIESLGPAPAEGETEPEEIADRRAELNRQLAAAQAPRLAATEAASRASAIIGQIDEIMRQRQALELAKQTPSPLLPGSWAEATNDGIALLQGVANEVSGQDATPETWAELRPRLPQVAAYLIVALLILTYARTWIENLPSRLSHRATEHTKAVLAFGVSLGQIAVPMAGIYLAISAIQATGLPGPWATPFLNALPVAAVIIFGGHWMATALFPRKAIAYTSLQMTEASRVSAGRMVRVLAVIMAVHHILSRAMLPLSGLYEQGEAQVGRVPVQFTDPSAGVYHLVLIVLAALAMMRLGNILRRVTREAVTQDLSYREWIVSWAGVLTRFLGPLAVVVTAVGYVNLGNLMVWPWLYSLALVGLLILLQDFIADVSNMIQRGAEGARDGLAPLLVGFALVIASVPLFLIIWGASTTELSEYWLRFRQGISLGGVSLSPGAILTFLIIFAIGYMVTRGVQGAFRNSILPKTRIDPGGQNAIVSGLGYVGIFLAALMAITSAGIDLSAFAIVAGALSVGIGFGLQNIVSNFVSGIILLIERPVSVGDWISAGGQQGIVKKISVRSTLVETFDRTEVVVPNSDLISQPVTNWTRHNKIGRIIIPVGVAYGSDTRKVERILREVTEDHPLIAIDPPPAVLFRSLGADALDFEIRAILADVGTGLGVTSDLLHAITARFADEGIEIPFAQRDIWLRNPEALPGHSQQPAAMREKASTTERPDPRLLRDDGDGGVDLPDAAGEGSMPDASHEG</sequence>
<comment type="subcellular location">
    <subcellularLocation>
        <location evidence="1">Cell membrane</location>
        <topology evidence="1">Multi-pass membrane protein</topology>
    </subcellularLocation>
</comment>
<comment type="caution">
    <text evidence="13">The sequence shown here is derived from an EMBL/GenBank/DDBJ whole genome shotgun (WGS) entry which is preliminary data.</text>
</comment>
<dbReference type="Pfam" id="PF21082">
    <property type="entry name" value="MS_channel_3rd"/>
    <property type="match status" value="1"/>
</dbReference>
<keyword evidence="6 8" id="KW-0472">Membrane</keyword>
<evidence type="ECO:0000259" key="10">
    <source>
        <dbReference type="Pfam" id="PF00924"/>
    </source>
</evidence>
<evidence type="ECO:0000256" key="6">
    <source>
        <dbReference type="ARBA" id="ARBA00023136"/>
    </source>
</evidence>
<feature type="transmembrane region" description="Helical" evidence="8">
    <location>
        <begin position="238"/>
        <end position="260"/>
    </location>
</feature>
<evidence type="ECO:0000256" key="5">
    <source>
        <dbReference type="ARBA" id="ARBA00022989"/>
    </source>
</evidence>
<feature type="transmembrane region" description="Helical" evidence="8">
    <location>
        <begin position="515"/>
        <end position="538"/>
    </location>
</feature>
<evidence type="ECO:0000256" key="9">
    <source>
        <dbReference type="SAM" id="SignalP"/>
    </source>
</evidence>
<dbReference type="Gene3D" id="3.30.70.100">
    <property type="match status" value="1"/>
</dbReference>
<dbReference type="Pfam" id="PF12607">
    <property type="entry name" value="DUF3772"/>
    <property type="match status" value="1"/>
</dbReference>
<accession>A0A419A034</accession>
<dbReference type="AlphaFoldDB" id="A0A419A034"/>
<dbReference type="Gene3D" id="2.30.30.60">
    <property type="match status" value="1"/>
</dbReference>
<dbReference type="EMBL" id="QZEV01000013">
    <property type="protein sequence ID" value="RJL06109.1"/>
    <property type="molecule type" value="Genomic_DNA"/>
</dbReference>
<dbReference type="GO" id="GO:0005886">
    <property type="term" value="C:plasma membrane"/>
    <property type="evidence" value="ECO:0007669"/>
    <property type="project" value="UniProtKB-SubCell"/>
</dbReference>